<dbReference type="PANTHER" id="PTHR32385:SF15">
    <property type="entry name" value="INOSITOL PHOSPHOCERAMIDE MANNOSYLTRANSFERASE 1"/>
    <property type="match status" value="1"/>
</dbReference>
<dbReference type="InterPro" id="IPR007577">
    <property type="entry name" value="GlycoTrfase_DXD_sugar-bd_CS"/>
</dbReference>
<accession>A0A6C0HVY4</accession>
<evidence type="ECO:0000313" key="2">
    <source>
        <dbReference type="EMBL" id="QHT84397.1"/>
    </source>
</evidence>
<dbReference type="GO" id="GO:0016020">
    <property type="term" value="C:membrane"/>
    <property type="evidence" value="ECO:0007669"/>
    <property type="project" value="GOC"/>
</dbReference>
<dbReference type="GO" id="GO:0051999">
    <property type="term" value="P:mannosyl-inositol phosphorylceramide biosynthetic process"/>
    <property type="evidence" value="ECO:0007669"/>
    <property type="project" value="TreeGrafter"/>
</dbReference>
<protein>
    <recommendedName>
        <fullName evidence="3">Glycosyltransferase</fullName>
    </recommendedName>
</protein>
<proteinExistence type="predicted"/>
<dbReference type="AlphaFoldDB" id="A0A6C0HVY4"/>
<dbReference type="EMBL" id="MN740017">
    <property type="protein sequence ID" value="QHT84397.1"/>
    <property type="molecule type" value="Genomic_DNA"/>
</dbReference>
<evidence type="ECO:0000256" key="1">
    <source>
        <dbReference type="ARBA" id="ARBA00022679"/>
    </source>
</evidence>
<keyword evidence="1" id="KW-0808">Transferase</keyword>
<dbReference type="InterPro" id="IPR051706">
    <property type="entry name" value="Glycosyltransferase_domain"/>
</dbReference>
<name>A0A6C0HVY4_9ZZZZ</name>
<dbReference type="Pfam" id="PF04488">
    <property type="entry name" value="Gly_transf_sug"/>
    <property type="match status" value="1"/>
</dbReference>
<dbReference type="InterPro" id="IPR029044">
    <property type="entry name" value="Nucleotide-diphossugar_trans"/>
</dbReference>
<dbReference type="SUPFAM" id="SSF53448">
    <property type="entry name" value="Nucleotide-diphospho-sugar transferases"/>
    <property type="match status" value="1"/>
</dbReference>
<dbReference type="Gene3D" id="3.90.550.20">
    <property type="match status" value="1"/>
</dbReference>
<sequence>MIIVIIIILILLLLLIYININSCKKQENFGINNNIPKVIYLSYKTKNIPDYIIPNIKKLYPDYEIKLYDDNDCKDFLLLNYGQLYVDIFNFLKDGPIKADFWRICILYKYGGVYFDLDLEHFINLNEIIDNDTDFVTIQTHCKYTCIIKNELNPAIIIAKQNNKILKQCIDRYIEKYNNKDKYKYWDYSIVVIMTKILKNTISMKSNESGFYYDKENNKYQLLLERVPMFKDINNAYIEYNDVKIANARYKKYDSINHTFG</sequence>
<reference evidence="2" key="1">
    <citation type="journal article" date="2020" name="Nature">
        <title>Giant virus diversity and host interactions through global metagenomics.</title>
        <authorList>
            <person name="Schulz F."/>
            <person name="Roux S."/>
            <person name="Paez-Espino D."/>
            <person name="Jungbluth S."/>
            <person name="Walsh D.A."/>
            <person name="Denef V.J."/>
            <person name="McMahon K.D."/>
            <person name="Konstantinidis K.T."/>
            <person name="Eloe-Fadrosh E.A."/>
            <person name="Kyrpides N.C."/>
            <person name="Woyke T."/>
        </authorList>
    </citation>
    <scope>NUCLEOTIDE SEQUENCE</scope>
    <source>
        <strain evidence="2">GVMAG-M-3300023184-177</strain>
    </source>
</reference>
<dbReference type="PANTHER" id="PTHR32385">
    <property type="entry name" value="MANNOSYL PHOSPHORYLINOSITOL CERAMIDE SYNTHASE"/>
    <property type="match status" value="1"/>
</dbReference>
<evidence type="ECO:0008006" key="3">
    <source>
        <dbReference type="Google" id="ProtNLM"/>
    </source>
</evidence>
<dbReference type="GO" id="GO:0000030">
    <property type="term" value="F:mannosyltransferase activity"/>
    <property type="evidence" value="ECO:0007669"/>
    <property type="project" value="TreeGrafter"/>
</dbReference>
<organism evidence="2">
    <name type="scientific">viral metagenome</name>
    <dbReference type="NCBI Taxonomy" id="1070528"/>
    <lineage>
        <taxon>unclassified sequences</taxon>
        <taxon>metagenomes</taxon>
        <taxon>organismal metagenomes</taxon>
    </lineage>
</organism>